<dbReference type="Proteomes" id="UP000029629">
    <property type="component" value="Unassembled WGS sequence"/>
</dbReference>
<evidence type="ECO:0000313" key="2">
    <source>
        <dbReference type="Proteomes" id="UP000029629"/>
    </source>
</evidence>
<dbReference type="EMBL" id="JRNI01000024">
    <property type="protein sequence ID" value="KGF30483.1"/>
    <property type="molecule type" value="Genomic_DNA"/>
</dbReference>
<dbReference type="Pfam" id="PF11985">
    <property type="entry name" value="Phage_Mu_Gp27"/>
    <property type="match status" value="1"/>
</dbReference>
<protein>
    <recommendedName>
        <fullName evidence="3">Phage terminase, small subunit</fullName>
    </recommendedName>
</protein>
<name>A0A095Z743_9BURK</name>
<reference evidence="1 2" key="1">
    <citation type="submission" date="2014-07" db="EMBL/GenBank/DDBJ databases">
        <authorList>
            <person name="McCorrison J."/>
            <person name="Sanka R."/>
            <person name="Torralba M."/>
            <person name="Gillis M."/>
            <person name="Haft D.H."/>
            <person name="Methe B."/>
            <person name="Sutton G."/>
            <person name="Nelson K.E."/>
        </authorList>
    </citation>
    <scope>NUCLEOTIDE SEQUENCE [LARGE SCALE GENOMIC DNA]</scope>
    <source>
        <strain evidence="1 2">DNF00040</strain>
    </source>
</reference>
<organism evidence="1 2">
    <name type="scientific">Oligella urethralis DNF00040</name>
    <dbReference type="NCBI Taxonomy" id="1401065"/>
    <lineage>
        <taxon>Bacteria</taxon>
        <taxon>Pseudomonadati</taxon>
        <taxon>Pseudomonadota</taxon>
        <taxon>Betaproteobacteria</taxon>
        <taxon>Burkholderiales</taxon>
        <taxon>Alcaligenaceae</taxon>
        <taxon>Oligella</taxon>
    </lineage>
</organism>
<keyword evidence="2" id="KW-1185">Reference proteome</keyword>
<dbReference type="OrthoDB" id="371328at2"/>
<evidence type="ECO:0000313" key="1">
    <source>
        <dbReference type="EMBL" id="KGF30483.1"/>
    </source>
</evidence>
<sequence length="181" mass="19997">MAKRNRVSELPAEVKAWLDKALVDGNFSGYQLLEDALRDKGYAISKSAIHRYGQKVERRMAAIKASTEAARLITESASDEKDDRSEAVIAMIQTELFDSILNLQDASDVDIKPQDRVKLLSAAAKNIATLTHASVKLKQYQQEVKERVQAAASSVEKIAKKGGLSAESVEQLRREILGITR</sequence>
<accession>A0A095Z743</accession>
<dbReference type="AlphaFoldDB" id="A0A095Z743"/>
<gene>
    <name evidence="1" type="ORF">HMPREF2130_06600</name>
</gene>
<dbReference type="RefSeq" id="WP_036559295.1">
    <property type="nucleotide sequence ID" value="NZ_JRNI01000024.1"/>
</dbReference>
<evidence type="ECO:0008006" key="3">
    <source>
        <dbReference type="Google" id="ProtNLM"/>
    </source>
</evidence>
<dbReference type="eggNOG" id="ENOG502Z8Y4">
    <property type="taxonomic scope" value="Bacteria"/>
</dbReference>
<comment type="caution">
    <text evidence="1">The sequence shown here is derived from an EMBL/GenBank/DDBJ whole genome shotgun (WGS) entry which is preliminary data.</text>
</comment>
<dbReference type="InterPro" id="IPR021874">
    <property type="entry name" value="Phage_Mu_Gp27"/>
</dbReference>
<proteinExistence type="predicted"/>